<sequence length="149" mass="16246">MHCPSCDLGRKPALTAACSPDGEDGVCLAQVTIPANWWAPLPPPDITGRVNKPVKTPQRLVQVAYSVLEPRTSSDGDDGGCIPRVQIQPMTPLAAVPLAPARSAYRELRSDDLLTMMVPHAPLYHCHGFISPVFLHTRPDYPISVFIIR</sequence>
<name>A0AAD8EHN1_DIPPU</name>
<organism evidence="1 2">
    <name type="scientific">Diploptera punctata</name>
    <name type="common">Pacific beetle cockroach</name>
    <dbReference type="NCBI Taxonomy" id="6984"/>
    <lineage>
        <taxon>Eukaryota</taxon>
        <taxon>Metazoa</taxon>
        <taxon>Ecdysozoa</taxon>
        <taxon>Arthropoda</taxon>
        <taxon>Hexapoda</taxon>
        <taxon>Insecta</taxon>
        <taxon>Pterygota</taxon>
        <taxon>Neoptera</taxon>
        <taxon>Polyneoptera</taxon>
        <taxon>Dictyoptera</taxon>
        <taxon>Blattodea</taxon>
        <taxon>Blaberoidea</taxon>
        <taxon>Blaberidae</taxon>
        <taxon>Diplopterinae</taxon>
        <taxon>Diploptera</taxon>
    </lineage>
</organism>
<dbReference type="Proteomes" id="UP001233999">
    <property type="component" value="Unassembled WGS sequence"/>
</dbReference>
<evidence type="ECO:0000313" key="2">
    <source>
        <dbReference type="Proteomes" id="UP001233999"/>
    </source>
</evidence>
<keyword evidence="2" id="KW-1185">Reference proteome</keyword>
<protein>
    <submittedName>
        <fullName evidence="1">Uncharacterized protein</fullName>
    </submittedName>
</protein>
<dbReference type="PANTHER" id="PTHR13388:SF11">
    <property type="entry name" value="DETONATOR, ISOFORM E"/>
    <property type="match status" value="1"/>
</dbReference>
<reference evidence="1" key="2">
    <citation type="submission" date="2023-05" db="EMBL/GenBank/DDBJ databases">
        <authorList>
            <person name="Fouks B."/>
        </authorList>
    </citation>
    <scope>NUCLEOTIDE SEQUENCE</scope>
    <source>
        <strain evidence="1">Stay&amp;Tobe</strain>
        <tissue evidence="1">Testes</tissue>
    </source>
</reference>
<dbReference type="AlphaFoldDB" id="A0AAD8EHN1"/>
<gene>
    <name evidence="1" type="ORF">L9F63_016324</name>
</gene>
<dbReference type="PANTHER" id="PTHR13388">
    <property type="entry name" value="DETONATOR, ISOFORM E"/>
    <property type="match status" value="1"/>
</dbReference>
<reference evidence="1" key="1">
    <citation type="journal article" date="2023" name="IScience">
        <title>Live-bearing cockroach genome reveals convergent evolutionary mechanisms linked to viviparity in insects and beyond.</title>
        <authorList>
            <person name="Fouks B."/>
            <person name="Harrison M.C."/>
            <person name="Mikhailova A.A."/>
            <person name="Marchal E."/>
            <person name="English S."/>
            <person name="Carruthers M."/>
            <person name="Jennings E.C."/>
            <person name="Chiamaka E.L."/>
            <person name="Frigard R.A."/>
            <person name="Pippel M."/>
            <person name="Attardo G.M."/>
            <person name="Benoit J.B."/>
            <person name="Bornberg-Bauer E."/>
            <person name="Tobe S.S."/>
        </authorList>
    </citation>
    <scope>NUCLEOTIDE SEQUENCE</scope>
    <source>
        <strain evidence="1">Stay&amp;Tobe</strain>
    </source>
</reference>
<proteinExistence type="predicted"/>
<dbReference type="EMBL" id="JASPKZ010004199">
    <property type="protein sequence ID" value="KAJ9590653.1"/>
    <property type="molecule type" value="Genomic_DNA"/>
</dbReference>
<dbReference type="InterPro" id="IPR026307">
    <property type="entry name" value="TMEM132"/>
</dbReference>
<evidence type="ECO:0000313" key="1">
    <source>
        <dbReference type="EMBL" id="KAJ9590653.1"/>
    </source>
</evidence>
<accession>A0AAD8EHN1</accession>
<comment type="caution">
    <text evidence="1">The sequence shown here is derived from an EMBL/GenBank/DDBJ whole genome shotgun (WGS) entry which is preliminary data.</text>
</comment>